<evidence type="ECO:0000313" key="2">
    <source>
        <dbReference type="EMBL" id="UPQ80368.1"/>
    </source>
</evidence>
<dbReference type="Proteomes" id="UP000830583">
    <property type="component" value="Chromosome"/>
</dbReference>
<sequence length="155" mass="16954">MTRIILALLLLLLSFLAQAQTEIAPVEAELSIGRHSGDCTGRGTCSFTIGSSSSRLGKPAMKTTAKKTTPSTFVITIPISKLSKEDELNMAGKLFSEIKTNDEIVFIQEEPLILDDQTIRSLGIDKRYTKIAPGAYPMNITKDKVEITFTLTTTE</sequence>
<organism evidence="2 3">
    <name type="scientific">Flavobacterium azooxidireducens</name>
    <dbReference type="NCBI Taxonomy" id="1871076"/>
    <lineage>
        <taxon>Bacteria</taxon>
        <taxon>Pseudomonadati</taxon>
        <taxon>Bacteroidota</taxon>
        <taxon>Flavobacteriia</taxon>
        <taxon>Flavobacteriales</taxon>
        <taxon>Flavobacteriaceae</taxon>
        <taxon>Flavobacterium</taxon>
    </lineage>
</organism>
<keyword evidence="3" id="KW-1185">Reference proteome</keyword>
<evidence type="ECO:0000256" key="1">
    <source>
        <dbReference type="SAM" id="SignalP"/>
    </source>
</evidence>
<accession>A0ABY4KKS4</accession>
<dbReference type="RefSeq" id="WP_248436257.1">
    <property type="nucleotide sequence ID" value="NZ_CP096205.1"/>
</dbReference>
<proteinExistence type="predicted"/>
<gene>
    <name evidence="2" type="ORF">M0M57_05895</name>
</gene>
<evidence type="ECO:0000313" key="3">
    <source>
        <dbReference type="Proteomes" id="UP000830583"/>
    </source>
</evidence>
<feature type="signal peptide" evidence="1">
    <location>
        <begin position="1"/>
        <end position="19"/>
    </location>
</feature>
<feature type="chain" id="PRO_5045464731" evidence="1">
    <location>
        <begin position="20"/>
        <end position="155"/>
    </location>
</feature>
<protein>
    <submittedName>
        <fullName evidence="2">Uncharacterized protein</fullName>
    </submittedName>
</protein>
<name>A0ABY4KKS4_9FLAO</name>
<dbReference type="EMBL" id="CP096205">
    <property type="protein sequence ID" value="UPQ80368.1"/>
    <property type="molecule type" value="Genomic_DNA"/>
</dbReference>
<reference evidence="2" key="1">
    <citation type="submission" date="2022-04" db="EMBL/GenBank/DDBJ databases">
        <title>Consumption of N2O by Flavobacterium azooxidireducens sp. nov. isolated from Decomposing Leaf Litter of Phragmites australis (Cav.).</title>
        <authorList>
            <person name="Behrendt U."/>
            <person name="Spanner T."/>
            <person name="Augustin J."/>
            <person name="Horn M.A."/>
            <person name="Kolb S."/>
            <person name="Ulrich A."/>
        </authorList>
    </citation>
    <scope>NUCLEOTIDE SEQUENCE</scope>
    <source>
        <strain evidence="2">IGB 4-14</strain>
    </source>
</reference>
<keyword evidence="1" id="KW-0732">Signal</keyword>